<dbReference type="Pfam" id="PF02646">
    <property type="entry name" value="RmuC"/>
    <property type="match status" value="1"/>
</dbReference>
<reference evidence="6" key="1">
    <citation type="submission" date="2022-08" db="EMBL/GenBank/DDBJ databases">
        <title>Draft genome sequencing of Roseisolibacter agri AW1220.</title>
        <authorList>
            <person name="Tobiishi Y."/>
            <person name="Tonouchi A."/>
        </authorList>
    </citation>
    <scope>NUCLEOTIDE SEQUENCE</scope>
    <source>
        <strain evidence="6">AW1220</strain>
    </source>
</reference>
<evidence type="ECO:0000313" key="6">
    <source>
        <dbReference type="EMBL" id="GLC23606.1"/>
    </source>
</evidence>
<evidence type="ECO:0008006" key="8">
    <source>
        <dbReference type="Google" id="ProtNLM"/>
    </source>
</evidence>
<evidence type="ECO:0000256" key="3">
    <source>
        <dbReference type="ARBA" id="ARBA00023054"/>
    </source>
</evidence>
<name>A0AA37V534_9BACT</name>
<feature type="coiled-coil region" evidence="5">
    <location>
        <begin position="125"/>
        <end position="152"/>
    </location>
</feature>
<dbReference type="InterPro" id="IPR003798">
    <property type="entry name" value="DNA_recombination_RmuC"/>
</dbReference>
<protein>
    <recommendedName>
        <fullName evidence="8">DNA recombination protein RmuC homolog</fullName>
    </recommendedName>
</protein>
<dbReference type="AlphaFoldDB" id="A0AA37V534"/>
<dbReference type="GO" id="GO:0006310">
    <property type="term" value="P:DNA recombination"/>
    <property type="evidence" value="ECO:0007669"/>
    <property type="project" value="UniProtKB-KW"/>
</dbReference>
<keyword evidence="3 5" id="KW-0175">Coiled coil</keyword>
<evidence type="ECO:0000256" key="5">
    <source>
        <dbReference type="SAM" id="Coils"/>
    </source>
</evidence>
<proteinExistence type="inferred from homology"/>
<evidence type="ECO:0000256" key="2">
    <source>
        <dbReference type="ARBA" id="ARBA00009840"/>
    </source>
</evidence>
<dbReference type="EMBL" id="BRXS01000001">
    <property type="protein sequence ID" value="GLC23606.1"/>
    <property type="molecule type" value="Genomic_DNA"/>
</dbReference>
<dbReference type="PANTHER" id="PTHR30563:SF0">
    <property type="entry name" value="DNA RECOMBINATION PROTEIN RMUC"/>
    <property type="match status" value="1"/>
</dbReference>
<feature type="coiled-coil region" evidence="5">
    <location>
        <begin position="42"/>
        <end position="90"/>
    </location>
</feature>
<dbReference type="Proteomes" id="UP001161325">
    <property type="component" value="Unassembled WGS sequence"/>
</dbReference>
<sequence>MADVPAALLAATAGAALGLAVGAAVAWRLGARAALARTAVDRARQDAERVALLRDAERLTRELAAHAGEASQARERAAALAAELAAERRAGAAREGERAEAEARLREAFAALSADALRNSGEQFLQLARASLGEAQQQSAEALRERERAVDALVAPIRDALTKVDGTLQQVAVARADAEAALRTQLGHMLDGQRELSGRTKALVDALRTPHGRGRWGEIQLRRVCEMAGMIEHCDFVEQASVDDGRLRPDLLVRLPGGKLVVVDAKAPLDAYLAAAEAPDDATRERRLRDHARQVRDHVAKLSAKAYWGQFAETPEFVVMFLPGESVFGAALQHDPALIEHGVEQRVLAASPTTLIALLRAVAYGWQQERVARNAEAISALGRELYERVRVFAGHFNDLRRGLERANDAYNGAVGSLERMVLPQARRFRDLGATSAAELPEPAPVARVLRTLSAEDVRDTVAHATAHADEAGIAIRVLQPEDVGTARP</sequence>
<accession>A0AA37V534</accession>
<dbReference type="PANTHER" id="PTHR30563">
    <property type="entry name" value="DNA RECOMBINATION PROTEIN RMUC"/>
    <property type="match status" value="1"/>
</dbReference>
<gene>
    <name evidence="6" type="ORF">rosag_01190</name>
</gene>
<keyword evidence="7" id="KW-1185">Reference proteome</keyword>
<evidence type="ECO:0000256" key="1">
    <source>
        <dbReference type="ARBA" id="ARBA00003416"/>
    </source>
</evidence>
<evidence type="ECO:0000256" key="4">
    <source>
        <dbReference type="ARBA" id="ARBA00023172"/>
    </source>
</evidence>
<evidence type="ECO:0000313" key="7">
    <source>
        <dbReference type="Proteomes" id="UP001161325"/>
    </source>
</evidence>
<keyword evidence="4" id="KW-0233">DNA recombination</keyword>
<comment type="similarity">
    <text evidence="2">Belongs to the RmuC family.</text>
</comment>
<comment type="function">
    <text evidence="1">Involved in DNA recombination.</text>
</comment>
<dbReference type="RefSeq" id="WP_284348043.1">
    <property type="nucleotide sequence ID" value="NZ_BRXS01000001.1"/>
</dbReference>
<comment type="caution">
    <text evidence="6">The sequence shown here is derived from an EMBL/GenBank/DDBJ whole genome shotgun (WGS) entry which is preliminary data.</text>
</comment>
<organism evidence="6 7">
    <name type="scientific">Roseisolibacter agri</name>
    <dbReference type="NCBI Taxonomy" id="2014610"/>
    <lineage>
        <taxon>Bacteria</taxon>
        <taxon>Pseudomonadati</taxon>
        <taxon>Gemmatimonadota</taxon>
        <taxon>Gemmatimonadia</taxon>
        <taxon>Gemmatimonadales</taxon>
        <taxon>Gemmatimonadaceae</taxon>
        <taxon>Roseisolibacter</taxon>
    </lineage>
</organism>